<protein>
    <submittedName>
        <fullName evidence="5">Transcriptional regulator</fullName>
    </submittedName>
</protein>
<dbReference type="GO" id="GO:0003677">
    <property type="term" value="F:DNA binding"/>
    <property type="evidence" value="ECO:0007669"/>
    <property type="project" value="UniProtKB-KW"/>
</dbReference>
<evidence type="ECO:0000313" key="5">
    <source>
        <dbReference type="EMBL" id="ANI14968.1"/>
    </source>
</evidence>
<dbReference type="EMBL" id="CP015878">
    <property type="protein sequence ID" value="ANI14968.1"/>
    <property type="molecule type" value="Genomic_DNA"/>
</dbReference>
<dbReference type="Gene3D" id="1.10.260.40">
    <property type="entry name" value="lambda repressor-like DNA-binding domains"/>
    <property type="match status" value="1"/>
</dbReference>
<dbReference type="SUPFAM" id="SSF47413">
    <property type="entry name" value="lambda repressor-like DNA-binding domains"/>
    <property type="match status" value="1"/>
</dbReference>
<organism evidence="5 6">
    <name type="scientific">Pseudomonas citronellolis</name>
    <dbReference type="NCBI Taxonomy" id="53408"/>
    <lineage>
        <taxon>Bacteria</taxon>
        <taxon>Pseudomonadati</taxon>
        <taxon>Pseudomonadota</taxon>
        <taxon>Gammaproteobacteria</taxon>
        <taxon>Pseudomonadales</taxon>
        <taxon>Pseudomonadaceae</taxon>
        <taxon>Pseudomonas</taxon>
    </lineage>
</organism>
<gene>
    <name evidence="5" type="ORF">A9C11_13655</name>
</gene>
<dbReference type="Proteomes" id="UP000077748">
    <property type="component" value="Chromosome"/>
</dbReference>
<reference evidence="5 6" key="1">
    <citation type="submission" date="2016-05" db="EMBL/GenBank/DDBJ databases">
        <title>Genome Sequence of Pseudomonas citronellolis Strain SJTE-3, an Estrogens and Persistent Organic Pollutants degradation strain.</title>
        <authorList>
            <person name="Liang R."/>
        </authorList>
    </citation>
    <scope>NUCLEOTIDE SEQUENCE [LARGE SCALE GENOMIC DNA]</scope>
    <source>
        <strain evidence="5 6">SJTE-3</strain>
    </source>
</reference>
<dbReference type="CDD" id="cd00093">
    <property type="entry name" value="HTH_XRE"/>
    <property type="match status" value="1"/>
</dbReference>
<proteinExistence type="predicted"/>
<dbReference type="InterPro" id="IPR052359">
    <property type="entry name" value="HTH-type_reg/antitoxin"/>
</dbReference>
<evidence type="ECO:0000313" key="6">
    <source>
        <dbReference type="Proteomes" id="UP000077748"/>
    </source>
</evidence>
<evidence type="ECO:0000256" key="2">
    <source>
        <dbReference type="ARBA" id="ARBA00023125"/>
    </source>
</evidence>
<feature type="domain" description="HTH cro/C1-type" evidence="4">
    <location>
        <begin position="37"/>
        <end position="90"/>
    </location>
</feature>
<keyword evidence="2" id="KW-0238">DNA-binding</keyword>
<dbReference type="RefSeq" id="WP_064582938.1">
    <property type="nucleotide sequence ID" value="NZ_CP015878.1"/>
</dbReference>
<evidence type="ECO:0000256" key="3">
    <source>
        <dbReference type="ARBA" id="ARBA00023163"/>
    </source>
</evidence>
<keyword evidence="1" id="KW-0805">Transcription regulation</keyword>
<evidence type="ECO:0000259" key="4">
    <source>
        <dbReference type="PROSITE" id="PS50943"/>
    </source>
</evidence>
<dbReference type="Pfam" id="PF01381">
    <property type="entry name" value="HTH_3"/>
    <property type="match status" value="1"/>
</dbReference>
<name>A0A1A9KBU6_9PSED</name>
<dbReference type="SMART" id="SM00530">
    <property type="entry name" value="HTH_XRE"/>
    <property type="match status" value="1"/>
</dbReference>
<sequence length="101" mass="11358">MDKELFAELVESATQMDEIVRGERQPSREFHIDAVKVREIRRATGLSQAKFARKINVAVGTLRNWEQGRRDPEGPARALLRAIDNDPVHVLAALNGGPRED</sequence>
<dbReference type="InterPro" id="IPR010982">
    <property type="entry name" value="Lambda_DNA-bd_dom_sf"/>
</dbReference>
<dbReference type="PROSITE" id="PS50943">
    <property type="entry name" value="HTH_CROC1"/>
    <property type="match status" value="1"/>
</dbReference>
<dbReference type="PANTHER" id="PTHR36511">
    <property type="entry name" value="MERR FAMILY BACTERIAL REGULATORY PROTEIN"/>
    <property type="match status" value="1"/>
</dbReference>
<keyword evidence="3" id="KW-0804">Transcription</keyword>
<dbReference type="InterPro" id="IPR001387">
    <property type="entry name" value="Cro/C1-type_HTH"/>
</dbReference>
<evidence type="ECO:0000256" key="1">
    <source>
        <dbReference type="ARBA" id="ARBA00023015"/>
    </source>
</evidence>
<dbReference type="AlphaFoldDB" id="A0A1A9KBU6"/>
<accession>A0A1A9KBU6</accession>
<dbReference type="PANTHER" id="PTHR36511:SF4">
    <property type="entry name" value="ANTITOXIN MQSA"/>
    <property type="match status" value="1"/>
</dbReference>